<proteinExistence type="predicted"/>
<dbReference type="EMBL" id="CP058215">
    <property type="protein sequence ID" value="QLC49587.1"/>
    <property type="molecule type" value="Genomic_DNA"/>
</dbReference>
<dbReference type="AlphaFoldDB" id="A0A7D5IP39"/>
<dbReference type="Proteomes" id="UP000509594">
    <property type="component" value="Chromosome"/>
</dbReference>
<gene>
    <name evidence="1" type="ORF">HWN40_04620</name>
</gene>
<evidence type="ECO:0000313" key="2">
    <source>
        <dbReference type="Proteomes" id="UP000509594"/>
    </source>
</evidence>
<dbReference type="GeneID" id="55820933"/>
<protein>
    <submittedName>
        <fullName evidence="1">Uncharacterized protein</fullName>
    </submittedName>
</protein>
<reference evidence="1 2" key="1">
    <citation type="submission" date="2020-06" db="EMBL/GenBank/DDBJ databases">
        <title>Methanolobus halotolerans sp. nov., isolated from a saline lake Tus in Siberia.</title>
        <authorList>
            <person name="Shen Y."/>
            <person name="Chen S.-C."/>
            <person name="Lai M.-C."/>
            <person name="Huang H.-H."/>
            <person name="Chiu H.-H."/>
            <person name="Tang S.-L."/>
            <person name="Rogozin D.Y."/>
            <person name="Degermendzhy A.G."/>
        </authorList>
    </citation>
    <scope>NUCLEOTIDE SEQUENCE [LARGE SCALE GENOMIC DNA]</scope>
    <source>
        <strain evidence="1 2">DSM 21339</strain>
    </source>
</reference>
<dbReference type="RefSeq" id="WP_176964643.1">
    <property type="nucleotide sequence ID" value="NZ_CP058215.1"/>
</dbReference>
<dbReference type="OrthoDB" id="142853at2157"/>
<dbReference type="KEGG" id="mzi:HWN40_04620"/>
<evidence type="ECO:0000313" key="1">
    <source>
        <dbReference type="EMBL" id="QLC49587.1"/>
    </source>
</evidence>
<name>A0A7D5IP39_9EURY</name>
<organism evidence="1 2">
    <name type="scientific">Methanolobus zinderi</name>
    <dbReference type="NCBI Taxonomy" id="536044"/>
    <lineage>
        <taxon>Archaea</taxon>
        <taxon>Methanobacteriati</taxon>
        <taxon>Methanobacteriota</taxon>
        <taxon>Stenosarchaea group</taxon>
        <taxon>Methanomicrobia</taxon>
        <taxon>Methanosarcinales</taxon>
        <taxon>Methanosarcinaceae</taxon>
        <taxon>Methanolobus</taxon>
    </lineage>
</organism>
<sequence>MFEDIEFKSKSPIYNPEKYILGRNLDEQDLDEDLFQVNYDIEDIRYTIDVGWYPAFSLDGSFRIVVVKNCNWEDFLYDKRTRDYEQLHRYMEECVDIVIDLIDKYEETVNVINQLKEICFLLHFGEIPDGDIESDLYGELVLAFDEICGTLSYSKLDSLNEDFVNFLVSTRLKNLTQLSEQINIQDYPQMHLNYLMATYTIKLLEKYYYLRK</sequence>
<accession>A0A7D5IP39</accession>
<keyword evidence="2" id="KW-1185">Reference proteome</keyword>